<dbReference type="PANTHER" id="PTHR11506:SF35">
    <property type="entry name" value="LYSOSOME-ASSOCIATED MEMBRANE GLYCOPROTEIN 5"/>
    <property type="match status" value="1"/>
</dbReference>
<dbReference type="AlphaFoldDB" id="A0A914YX84"/>
<name>A0A914YX84_9BILA</name>
<proteinExistence type="inferred from homology"/>
<evidence type="ECO:0000313" key="11">
    <source>
        <dbReference type="Proteomes" id="UP000887577"/>
    </source>
</evidence>
<comment type="similarity">
    <text evidence="7">Belongs to the LAMP family.</text>
</comment>
<evidence type="ECO:0000256" key="6">
    <source>
        <dbReference type="ARBA" id="ARBA00023180"/>
    </source>
</evidence>
<feature type="chain" id="PRO_5037642014" evidence="9">
    <location>
        <begin position="17"/>
        <end position="245"/>
    </location>
</feature>
<comment type="caution">
    <text evidence="7">Lacks conserved residue(s) required for the propagation of feature annotation.</text>
</comment>
<evidence type="ECO:0000256" key="5">
    <source>
        <dbReference type="ARBA" id="ARBA00023136"/>
    </source>
</evidence>
<dbReference type="GO" id="GO:0005765">
    <property type="term" value="C:lysosomal membrane"/>
    <property type="evidence" value="ECO:0007669"/>
    <property type="project" value="TreeGrafter"/>
</dbReference>
<keyword evidence="2 7" id="KW-0812">Transmembrane</keyword>
<keyword evidence="11" id="KW-1185">Reference proteome</keyword>
<sequence length="245" mass="26689">MKLLLALLAVIGVASAFHAAVKFESTDNYCIVLDAVAKGYITYEDNNEGPKKYEFTVDPVNYTNGKCSGVVNKTTVETIVLGFYPSNYTPTAAAAAPWELTINFKENTVQTNNAYNILSYSLNAILYPELFPNATHTSVLYSAAPAAELEWHGEETRGFTCSKSGLSFVNDTYIGFENLKVVAFGLLEHPDFPASQNFEQCKLDMRTSDVVPIVVGACLAGLVIVVLIAYLIGRARAKRQGYASV</sequence>
<keyword evidence="6" id="KW-0325">Glycoprotein</keyword>
<keyword evidence="5 7" id="KW-0472">Membrane</keyword>
<evidence type="ECO:0000313" key="12">
    <source>
        <dbReference type="WBParaSite" id="PSU_v2.g4716.t1"/>
    </source>
</evidence>
<evidence type="ECO:0000256" key="2">
    <source>
        <dbReference type="ARBA" id="ARBA00022692"/>
    </source>
</evidence>
<evidence type="ECO:0000259" key="10">
    <source>
        <dbReference type="Pfam" id="PF21222"/>
    </source>
</evidence>
<dbReference type="Proteomes" id="UP000887577">
    <property type="component" value="Unplaced"/>
</dbReference>
<feature type="signal peptide" evidence="9">
    <location>
        <begin position="1"/>
        <end position="16"/>
    </location>
</feature>
<dbReference type="PROSITE" id="PS51407">
    <property type="entry name" value="LAMP_3"/>
    <property type="match status" value="1"/>
</dbReference>
<dbReference type="GO" id="GO:0072594">
    <property type="term" value="P:establishment of protein localization to organelle"/>
    <property type="evidence" value="ECO:0007669"/>
    <property type="project" value="TreeGrafter"/>
</dbReference>
<reference evidence="12" key="1">
    <citation type="submission" date="2022-11" db="UniProtKB">
        <authorList>
            <consortium name="WormBaseParasite"/>
        </authorList>
    </citation>
    <scope>IDENTIFICATION</scope>
</reference>
<accession>A0A914YX84</accession>
<feature type="transmembrane region" description="Helical" evidence="8">
    <location>
        <begin position="210"/>
        <end position="232"/>
    </location>
</feature>
<dbReference type="GO" id="GO:0005886">
    <property type="term" value="C:plasma membrane"/>
    <property type="evidence" value="ECO:0007669"/>
    <property type="project" value="TreeGrafter"/>
</dbReference>
<dbReference type="Pfam" id="PF21222">
    <property type="entry name" value="Lamp2_2nd"/>
    <property type="match status" value="1"/>
</dbReference>
<dbReference type="WBParaSite" id="PSU_v2.g4716.t1">
    <property type="protein sequence ID" value="PSU_v2.g4716.t1"/>
    <property type="gene ID" value="PSU_v2.g4716"/>
</dbReference>
<keyword evidence="4 8" id="KW-1133">Transmembrane helix</keyword>
<dbReference type="GO" id="GO:0031902">
    <property type="term" value="C:late endosome membrane"/>
    <property type="evidence" value="ECO:0007669"/>
    <property type="project" value="TreeGrafter"/>
</dbReference>
<keyword evidence="3 9" id="KW-0732">Signal</keyword>
<evidence type="ECO:0000256" key="8">
    <source>
        <dbReference type="SAM" id="Phobius"/>
    </source>
</evidence>
<dbReference type="CDD" id="cd12087">
    <property type="entry name" value="TM_EGFR-like"/>
    <property type="match status" value="1"/>
</dbReference>
<comment type="subcellular location">
    <subcellularLocation>
        <location evidence="1">Cell membrane</location>
        <topology evidence="1">Single-pass type I membrane protein</topology>
    </subcellularLocation>
    <subcellularLocation>
        <location evidence="7">Membrane</location>
        <topology evidence="7">Single-pass type I membrane protein</topology>
    </subcellularLocation>
</comment>
<evidence type="ECO:0000256" key="7">
    <source>
        <dbReference type="PROSITE-ProRule" id="PRU00740"/>
    </source>
</evidence>
<evidence type="ECO:0000256" key="3">
    <source>
        <dbReference type="ARBA" id="ARBA00022729"/>
    </source>
</evidence>
<evidence type="ECO:0000256" key="1">
    <source>
        <dbReference type="ARBA" id="ARBA00004251"/>
    </source>
</evidence>
<protein>
    <submittedName>
        <fullName evidence="12">Lysosome-associated membrane glycoprotein</fullName>
    </submittedName>
</protein>
<evidence type="ECO:0000256" key="9">
    <source>
        <dbReference type="SAM" id="SignalP"/>
    </source>
</evidence>
<dbReference type="PANTHER" id="PTHR11506">
    <property type="entry name" value="LYSOSOME-ASSOCIATED MEMBRANE GLYCOPROTEIN"/>
    <property type="match status" value="1"/>
</dbReference>
<dbReference type="InterPro" id="IPR002000">
    <property type="entry name" value="Lysosome-assoc_membr_glycop"/>
</dbReference>
<dbReference type="Gene3D" id="2.40.160.110">
    <property type="match status" value="1"/>
</dbReference>
<evidence type="ECO:0000256" key="4">
    <source>
        <dbReference type="ARBA" id="ARBA00022989"/>
    </source>
</evidence>
<organism evidence="11 12">
    <name type="scientific">Panagrolaimus superbus</name>
    <dbReference type="NCBI Taxonomy" id="310955"/>
    <lineage>
        <taxon>Eukaryota</taxon>
        <taxon>Metazoa</taxon>
        <taxon>Ecdysozoa</taxon>
        <taxon>Nematoda</taxon>
        <taxon>Chromadorea</taxon>
        <taxon>Rhabditida</taxon>
        <taxon>Tylenchina</taxon>
        <taxon>Panagrolaimomorpha</taxon>
        <taxon>Panagrolaimoidea</taxon>
        <taxon>Panagrolaimidae</taxon>
        <taxon>Panagrolaimus</taxon>
    </lineage>
</organism>
<feature type="domain" description="Lysosome-associated membrane glycoprotein 2-like transmembrane" evidence="10">
    <location>
        <begin position="211"/>
        <end position="242"/>
    </location>
</feature>
<dbReference type="InterPro" id="IPR048524">
    <property type="entry name" value="Lamp2-like_TM"/>
</dbReference>